<evidence type="ECO:0000313" key="2">
    <source>
        <dbReference type="EMBL" id="OOF38730.1"/>
    </source>
</evidence>
<organism evidence="2 3">
    <name type="scientific">Rodentibacter rarus</name>
    <dbReference type="NCBI Taxonomy" id="1908260"/>
    <lineage>
        <taxon>Bacteria</taxon>
        <taxon>Pseudomonadati</taxon>
        <taxon>Pseudomonadota</taxon>
        <taxon>Gammaproteobacteria</taxon>
        <taxon>Pasteurellales</taxon>
        <taxon>Pasteurellaceae</taxon>
        <taxon>Rodentibacter</taxon>
    </lineage>
</organism>
<name>A0A1V3IDV0_9PAST</name>
<comment type="caution">
    <text evidence="2">The sequence shown here is derived from an EMBL/GenBank/DDBJ whole genome shotgun (WGS) entry which is preliminary data.</text>
</comment>
<proteinExistence type="predicted"/>
<dbReference type="AlphaFoldDB" id="A0A1V3IDV0"/>
<evidence type="ECO:0000313" key="3">
    <source>
        <dbReference type="Proteomes" id="UP000189433"/>
    </source>
</evidence>
<dbReference type="STRING" id="1908260.BKK50_11325"/>
<dbReference type="Proteomes" id="UP000189433">
    <property type="component" value="Unassembled WGS sequence"/>
</dbReference>
<accession>A0A1V3IDV0</accession>
<feature type="signal peptide" evidence="1">
    <location>
        <begin position="1"/>
        <end position="18"/>
    </location>
</feature>
<dbReference type="EMBL" id="MLHJ01000139">
    <property type="protein sequence ID" value="OOF38730.1"/>
    <property type="molecule type" value="Genomic_DNA"/>
</dbReference>
<protein>
    <submittedName>
        <fullName evidence="2">Uncharacterized protein</fullName>
    </submittedName>
</protein>
<keyword evidence="3" id="KW-1185">Reference proteome</keyword>
<gene>
    <name evidence="2" type="ORF">BKK50_11325</name>
</gene>
<sequence length="159" mass="19013">MKQIILALFLFITHFSYANTLFSSVSKKFEKDKFAYKQFQQLGIAHCLDMKNEKKENFKQEYIFLYNSLSPLARMIKEESFDITFSKLESSNPSLFKQNCTLAYTSKTIRKKYNKLIYNKNSYFNENDEILFSKEELEQNMIDYLKKGKINKCRFLDCE</sequence>
<evidence type="ECO:0000256" key="1">
    <source>
        <dbReference type="SAM" id="SignalP"/>
    </source>
</evidence>
<dbReference type="OrthoDB" id="1149379at2"/>
<reference evidence="2 3" key="1">
    <citation type="submission" date="2016-10" db="EMBL/GenBank/DDBJ databases">
        <title>Rodentibacter gen. nov. and new species.</title>
        <authorList>
            <person name="Christensen H."/>
        </authorList>
    </citation>
    <scope>NUCLEOTIDE SEQUENCE [LARGE SCALE GENOMIC DNA]</scope>
    <source>
        <strain evidence="2 3">CCUG17206</strain>
    </source>
</reference>
<keyword evidence="1" id="KW-0732">Signal</keyword>
<dbReference type="RefSeq" id="WP_077418269.1">
    <property type="nucleotide sequence ID" value="NZ_MLHJ01000139.1"/>
</dbReference>
<feature type="chain" id="PRO_5013296510" evidence="1">
    <location>
        <begin position="19"/>
        <end position="159"/>
    </location>
</feature>